<dbReference type="InterPro" id="IPR051548">
    <property type="entry name" value="Grx-like_ET"/>
</dbReference>
<dbReference type="PANTHER" id="PTHR34386:SF1">
    <property type="entry name" value="GLUTAREDOXIN-LIKE PROTEIN NRDH"/>
    <property type="match status" value="1"/>
</dbReference>
<reference evidence="3 4" key="1">
    <citation type="submission" date="2016-10" db="EMBL/GenBank/DDBJ databases">
        <authorList>
            <person name="de Groot N.N."/>
        </authorList>
    </citation>
    <scope>NUCLEOTIDE SEQUENCE [LARGE SCALE GENOMIC DNA]</scope>
    <source>
        <strain evidence="3 4">CGMCC 1.6762</strain>
    </source>
</reference>
<organism evidence="3 4">
    <name type="scientific">Bhargavaea beijingensis</name>
    <dbReference type="NCBI Taxonomy" id="426756"/>
    <lineage>
        <taxon>Bacteria</taxon>
        <taxon>Bacillati</taxon>
        <taxon>Bacillota</taxon>
        <taxon>Bacilli</taxon>
        <taxon>Bacillales</taxon>
        <taxon>Caryophanaceae</taxon>
        <taxon>Bhargavaea</taxon>
    </lineage>
</organism>
<evidence type="ECO:0000313" key="3">
    <source>
        <dbReference type="EMBL" id="SDE83741.1"/>
    </source>
</evidence>
<dbReference type="GO" id="GO:0045454">
    <property type="term" value="P:cell redox homeostasis"/>
    <property type="evidence" value="ECO:0007669"/>
    <property type="project" value="TreeGrafter"/>
</dbReference>
<gene>
    <name evidence="2" type="ORF">EJA12_10080</name>
    <name evidence="3" type="ORF">SAMN04488126_12416</name>
</gene>
<keyword evidence="5" id="KW-1185">Reference proteome</keyword>
<dbReference type="Proteomes" id="UP000272481">
    <property type="component" value="Unassembled WGS sequence"/>
</dbReference>
<dbReference type="STRING" id="426756.SAMN04488126_12416"/>
<dbReference type="Pfam" id="PF00462">
    <property type="entry name" value="Glutaredoxin"/>
    <property type="match status" value="1"/>
</dbReference>
<proteinExistence type="predicted"/>
<dbReference type="OrthoDB" id="9795531at2"/>
<evidence type="ECO:0000313" key="2">
    <source>
        <dbReference type="EMBL" id="RSK30051.1"/>
    </source>
</evidence>
<dbReference type="EMBL" id="FNAR01000024">
    <property type="protein sequence ID" value="SDE83741.1"/>
    <property type="molecule type" value="Genomic_DNA"/>
</dbReference>
<feature type="domain" description="Glutaredoxin" evidence="1">
    <location>
        <begin position="5"/>
        <end position="64"/>
    </location>
</feature>
<dbReference type="PANTHER" id="PTHR34386">
    <property type="entry name" value="GLUTAREDOXIN"/>
    <property type="match status" value="1"/>
</dbReference>
<dbReference type="InterPro" id="IPR002109">
    <property type="entry name" value="Glutaredoxin"/>
</dbReference>
<evidence type="ECO:0000259" key="1">
    <source>
        <dbReference type="Pfam" id="PF00462"/>
    </source>
</evidence>
<dbReference type="GO" id="GO:0009055">
    <property type="term" value="F:electron transfer activity"/>
    <property type="evidence" value="ECO:0007669"/>
    <property type="project" value="TreeGrafter"/>
</dbReference>
<protein>
    <submittedName>
        <fullName evidence="2 3">Glutaredoxin</fullName>
    </submittedName>
</protein>
<dbReference type="InterPro" id="IPR036249">
    <property type="entry name" value="Thioredoxin-like_sf"/>
</dbReference>
<dbReference type="Gene3D" id="3.40.30.10">
    <property type="entry name" value="Glutaredoxin"/>
    <property type="match status" value="1"/>
</dbReference>
<accession>A0A1G7G6I8</accession>
<evidence type="ECO:0000313" key="5">
    <source>
        <dbReference type="Proteomes" id="UP000272481"/>
    </source>
</evidence>
<name>A0A1G7G6I8_9BACL</name>
<dbReference type="RefSeq" id="WP_092098498.1">
    <property type="nucleotide sequence ID" value="NZ_FNAR01000024.1"/>
</dbReference>
<dbReference type="Proteomes" id="UP000198823">
    <property type="component" value="Unassembled WGS sequence"/>
</dbReference>
<dbReference type="EMBL" id="RWGW01000015">
    <property type="protein sequence ID" value="RSK30051.1"/>
    <property type="molecule type" value="Genomic_DNA"/>
</dbReference>
<dbReference type="SUPFAM" id="SSF52833">
    <property type="entry name" value="Thioredoxin-like"/>
    <property type="match status" value="1"/>
</dbReference>
<dbReference type="PROSITE" id="PS51354">
    <property type="entry name" value="GLUTAREDOXIN_2"/>
    <property type="match status" value="1"/>
</dbReference>
<dbReference type="AlphaFoldDB" id="A0A1G7G6I8"/>
<evidence type="ECO:0000313" key="4">
    <source>
        <dbReference type="Proteomes" id="UP000198823"/>
    </source>
</evidence>
<sequence length="79" mass="8863">MEPNVIIYTNTLCPVCAMVRNFLDDHDIPYSEVNVDLHPIEMLKLIGKTRRLTVPQTSVNGTFISGFDPVGILKLIHPT</sequence>
<reference evidence="2 5" key="2">
    <citation type="submission" date="2018-12" db="EMBL/GenBank/DDBJ databases">
        <title>Comparitive functional genomics of dry heat resistant strains isolated from the viking spacecraft.</title>
        <authorList>
            <person name="Seuylemezian A."/>
            <person name="Vaishampayan P."/>
        </authorList>
    </citation>
    <scope>NUCLEOTIDE SEQUENCE [LARGE SCALE GENOMIC DNA]</scope>
    <source>
        <strain evidence="2 5">M6-11</strain>
    </source>
</reference>